<evidence type="ECO:0000256" key="7">
    <source>
        <dbReference type="ARBA" id="ARBA00022803"/>
    </source>
</evidence>
<accession>A0ABT5MX48</accession>
<feature type="repeat" description="TPR" evidence="8">
    <location>
        <begin position="120"/>
        <end position="153"/>
    </location>
</feature>
<dbReference type="SUPFAM" id="SSF48452">
    <property type="entry name" value="TPR-like"/>
    <property type="match status" value="2"/>
</dbReference>
<evidence type="ECO:0000256" key="5">
    <source>
        <dbReference type="ARBA" id="ARBA00022679"/>
    </source>
</evidence>
<gene>
    <name evidence="10" type="ORF">PSQ40_08720</name>
</gene>
<dbReference type="RefSeq" id="WP_273950661.1">
    <property type="nucleotide sequence ID" value="NZ_JAQSIP010000003.1"/>
</dbReference>
<evidence type="ECO:0000256" key="6">
    <source>
        <dbReference type="ARBA" id="ARBA00022737"/>
    </source>
</evidence>
<feature type="repeat" description="TPR" evidence="8">
    <location>
        <begin position="18"/>
        <end position="51"/>
    </location>
</feature>
<evidence type="ECO:0000313" key="10">
    <source>
        <dbReference type="EMBL" id="MDD0838653.1"/>
    </source>
</evidence>
<dbReference type="Proteomes" id="UP001528673">
    <property type="component" value="Unassembled WGS sequence"/>
</dbReference>
<dbReference type="EC" id="2.4.1.255" evidence="3"/>
<organism evidence="10 11">
    <name type="scientific">Curvibacter cyanobacteriorum</name>
    <dbReference type="NCBI Taxonomy" id="3026422"/>
    <lineage>
        <taxon>Bacteria</taxon>
        <taxon>Pseudomonadati</taxon>
        <taxon>Pseudomonadota</taxon>
        <taxon>Betaproteobacteria</taxon>
        <taxon>Burkholderiales</taxon>
        <taxon>Comamonadaceae</taxon>
        <taxon>Curvibacter</taxon>
    </lineage>
</organism>
<name>A0ABT5MX48_9BURK</name>
<dbReference type="Pfam" id="PF13414">
    <property type="entry name" value="TPR_11"/>
    <property type="match status" value="1"/>
</dbReference>
<dbReference type="PANTHER" id="PTHR44998:SF1">
    <property type="entry name" value="UDP-N-ACETYLGLUCOSAMINE--PEPTIDE N-ACETYLGLUCOSAMINYLTRANSFERASE 110 KDA SUBUNIT"/>
    <property type="match status" value="1"/>
</dbReference>
<dbReference type="Pfam" id="PF13844">
    <property type="entry name" value="Glyco_transf_41"/>
    <property type="match status" value="2"/>
</dbReference>
<dbReference type="PROSITE" id="PS50005">
    <property type="entry name" value="TPR"/>
    <property type="match status" value="5"/>
</dbReference>
<keyword evidence="4" id="KW-0328">Glycosyltransferase</keyword>
<dbReference type="PROSITE" id="PS51257">
    <property type="entry name" value="PROKAR_LIPOPROTEIN"/>
    <property type="match status" value="1"/>
</dbReference>
<dbReference type="InterPro" id="IPR019734">
    <property type="entry name" value="TPR_rpt"/>
</dbReference>
<dbReference type="Gene3D" id="3.40.50.11380">
    <property type="match status" value="1"/>
</dbReference>
<dbReference type="SMART" id="SM00028">
    <property type="entry name" value="TPR"/>
    <property type="match status" value="6"/>
</dbReference>
<keyword evidence="6" id="KW-0677">Repeat</keyword>
<protein>
    <recommendedName>
        <fullName evidence="3">protein O-GlcNAc transferase</fullName>
        <ecNumber evidence="3">2.4.1.255</ecNumber>
    </recommendedName>
</protein>
<dbReference type="InterPro" id="IPR011990">
    <property type="entry name" value="TPR-like_helical_dom_sf"/>
</dbReference>
<sequence length="747" mass="81976">MSASLRAETATSASPTDPQAAVAAGLSCHRQGRLDEARAHYHQALRADPGQVQALHFLGISYAQAQQPDLALPWLEQACQLAPAEAPLHYSLGNVLSDLGQHEAAVAAYQTALQHQPGWVAACNNLGLAWRALGRHGEALAAFEQALQTQPTYAVGHNHKGLTLVALGQTTSALPCYEQALQLNPRYAEAHANLASALDQLGQHDDARAHWAQAVQWRPQDVQARLGLARNGLARRQAGEAVATLEPLLSQPAVPDAVRHLLGVARLELGDYAGAIALLEPLREATPPLPFLLGELAHARLQSADWAGLDGLRTQIEAGLRQRQPTVLPFTALSLTDDPAWQRQAAELFLAHEYPAWLPAVPERPAPRPRASRTKVRLAYLSADFHLHATTHLMAELFELHDRQRFELIALSYGPRWEDPARQRLRAAFDQFWEVDDLSDPAIAQRARALGVDIAIDLKGFTTWGRPGIFLHRAAPLQVSYLGYPGTWGHPVMDYVIADRHVIPPQARDHFSEKVVYLPHSYQVNDRQRAVSTRQYARADCQLPPQGLVFCCFNNTYKISPETFTVWMRILQRCPGSVLWLLEDNPHAQQRLQAAAQAQGVAPERLVFAPRWPSAEHLARQTLADLVLDTFTYNAHTTASDALRAGVPVLTCPGASFASRVAASLNAAVGLQALNCASPADYEAEAVALAQQPERLQGLKQHLREQGLQAPLFDSPRFTRDLEAAYLAMLDRQDQGLPPSHLALPPT</sequence>
<keyword evidence="7 8" id="KW-0802">TPR repeat</keyword>
<comment type="similarity">
    <text evidence="2">Belongs to the glycosyltransferase 41 family. O-GlcNAc transferase subfamily.</text>
</comment>
<dbReference type="InterPro" id="IPR011717">
    <property type="entry name" value="TPR-4"/>
</dbReference>
<dbReference type="PANTHER" id="PTHR44998">
    <property type="match status" value="1"/>
</dbReference>
<dbReference type="Pfam" id="PF07721">
    <property type="entry name" value="TPR_4"/>
    <property type="match status" value="1"/>
</dbReference>
<dbReference type="SUPFAM" id="SSF53756">
    <property type="entry name" value="UDP-Glycosyltransferase/glycogen phosphorylase"/>
    <property type="match status" value="1"/>
</dbReference>
<comment type="pathway">
    <text evidence="1">Protein modification; protein glycosylation.</text>
</comment>
<feature type="repeat" description="TPR" evidence="8">
    <location>
        <begin position="86"/>
        <end position="119"/>
    </location>
</feature>
<evidence type="ECO:0000313" key="11">
    <source>
        <dbReference type="Proteomes" id="UP001528673"/>
    </source>
</evidence>
<reference evidence="10 11" key="1">
    <citation type="submission" date="2023-02" db="EMBL/GenBank/DDBJ databases">
        <title>Bacterial whole genomic sequence of Curvibacter sp. HBC61.</title>
        <authorList>
            <person name="Le V."/>
            <person name="Ko S.-R."/>
            <person name="Ahn C.-Y."/>
            <person name="Oh H.-M."/>
        </authorList>
    </citation>
    <scope>NUCLEOTIDE SEQUENCE [LARGE SCALE GENOMIC DNA]</scope>
    <source>
        <strain evidence="10 11">HBC61</strain>
    </source>
</reference>
<comment type="caution">
    <text evidence="10">The sequence shown here is derived from an EMBL/GenBank/DDBJ whole genome shotgun (WGS) entry which is preliminary data.</text>
</comment>
<keyword evidence="5" id="KW-0808">Transferase</keyword>
<evidence type="ECO:0000259" key="9">
    <source>
        <dbReference type="Pfam" id="PF13844"/>
    </source>
</evidence>
<dbReference type="Pfam" id="PF13424">
    <property type="entry name" value="TPR_12"/>
    <property type="match status" value="1"/>
</dbReference>
<dbReference type="InterPro" id="IPR029489">
    <property type="entry name" value="OGT/SEC/SPY_C"/>
</dbReference>
<evidence type="ECO:0000256" key="3">
    <source>
        <dbReference type="ARBA" id="ARBA00011970"/>
    </source>
</evidence>
<keyword evidence="11" id="KW-1185">Reference proteome</keyword>
<feature type="repeat" description="TPR" evidence="8">
    <location>
        <begin position="154"/>
        <end position="187"/>
    </location>
</feature>
<evidence type="ECO:0000256" key="1">
    <source>
        <dbReference type="ARBA" id="ARBA00004922"/>
    </source>
</evidence>
<evidence type="ECO:0000256" key="2">
    <source>
        <dbReference type="ARBA" id="ARBA00005386"/>
    </source>
</evidence>
<dbReference type="Gene3D" id="3.40.50.2000">
    <property type="entry name" value="Glycogen Phosphorylase B"/>
    <property type="match status" value="1"/>
</dbReference>
<feature type="repeat" description="TPR" evidence="8">
    <location>
        <begin position="188"/>
        <end position="221"/>
    </location>
</feature>
<feature type="domain" description="O-GlcNAc transferase C-terminal" evidence="9">
    <location>
        <begin position="371"/>
        <end position="529"/>
    </location>
</feature>
<dbReference type="Gene3D" id="1.25.40.10">
    <property type="entry name" value="Tetratricopeptide repeat domain"/>
    <property type="match status" value="2"/>
</dbReference>
<evidence type="ECO:0000256" key="4">
    <source>
        <dbReference type="ARBA" id="ARBA00022676"/>
    </source>
</evidence>
<proteinExistence type="inferred from homology"/>
<feature type="domain" description="O-GlcNAc transferase C-terminal" evidence="9">
    <location>
        <begin position="537"/>
        <end position="722"/>
    </location>
</feature>
<evidence type="ECO:0000256" key="8">
    <source>
        <dbReference type="PROSITE-ProRule" id="PRU00339"/>
    </source>
</evidence>
<dbReference type="Pfam" id="PF13432">
    <property type="entry name" value="TPR_16"/>
    <property type="match status" value="1"/>
</dbReference>
<dbReference type="EMBL" id="JAQSIP010000003">
    <property type="protein sequence ID" value="MDD0838653.1"/>
    <property type="molecule type" value="Genomic_DNA"/>
</dbReference>